<evidence type="ECO:0000256" key="2">
    <source>
        <dbReference type="ARBA" id="ARBA00022816"/>
    </source>
</evidence>
<dbReference type="GO" id="GO:0006406">
    <property type="term" value="P:mRNA export from nucleus"/>
    <property type="evidence" value="ECO:0007669"/>
    <property type="project" value="TreeGrafter"/>
</dbReference>
<dbReference type="Gene3D" id="1.10.3450.20">
    <property type="match status" value="1"/>
</dbReference>
<dbReference type="OrthoDB" id="3098at2759"/>
<keyword evidence="9" id="KW-1185">Reference proteome</keyword>
<dbReference type="PANTHER" id="PTHR13003:SF2">
    <property type="entry name" value="NUCLEAR PORE COMPLEX PROTEIN NUP107"/>
    <property type="match status" value="1"/>
</dbReference>
<evidence type="ECO:0000256" key="1">
    <source>
        <dbReference type="ARBA" id="ARBA00022448"/>
    </source>
</evidence>
<reference evidence="8 9" key="1">
    <citation type="journal article" date="2020" name="J. Phycol.">
        <title>Comparative genome analysis reveals Cyanidiococcus gen. nov., a new extremophilic red algal genus sister to Cyanidioschyzon (Cyanidioschyzonaceae, Rhodophyta).</title>
        <authorList>
            <person name="Liu S.-L."/>
            <person name="Chiang Y.-R."/>
            <person name="Yoon H.S."/>
            <person name="Fu H.-Y."/>
        </authorList>
    </citation>
    <scope>NUCLEOTIDE SEQUENCE [LARGE SCALE GENOMIC DNA]</scope>
    <source>
        <strain evidence="8 9">THAL066</strain>
    </source>
</reference>
<protein>
    <recommendedName>
        <fullName evidence="7">Nuclear pore complex protein</fullName>
    </recommendedName>
</protein>
<proteinExistence type="inferred from homology"/>
<keyword evidence="3" id="KW-0653">Protein transport</keyword>
<dbReference type="Proteomes" id="UP000530660">
    <property type="component" value="Unassembled WGS sequence"/>
</dbReference>
<keyword evidence="2" id="KW-0509">mRNA transport</keyword>
<evidence type="ECO:0000256" key="6">
    <source>
        <dbReference type="ARBA" id="ARBA00023242"/>
    </source>
</evidence>
<comment type="subunit">
    <text evidence="7">Part of the nuclear pore complex (NPC).</text>
</comment>
<dbReference type="AlphaFoldDB" id="A0A7J7IGT8"/>
<keyword evidence="7" id="KW-0472">Membrane</keyword>
<dbReference type="InterPro" id="IPR007252">
    <property type="entry name" value="Nup84/Nup107"/>
</dbReference>
<dbReference type="PANTHER" id="PTHR13003">
    <property type="entry name" value="NUP107-RELATED"/>
    <property type="match status" value="1"/>
</dbReference>
<dbReference type="GO" id="GO:0031965">
    <property type="term" value="C:nuclear membrane"/>
    <property type="evidence" value="ECO:0007669"/>
    <property type="project" value="UniProtKB-SubCell"/>
</dbReference>
<keyword evidence="6 7" id="KW-0539">Nucleus</keyword>
<gene>
    <name evidence="8" type="ORF">F1559_001063</name>
</gene>
<dbReference type="GO" id="GO:0000973">
    <property type="term" value="P:post-transcriptional tethering of RNA polymerase II gene DNA at nuclear periphery"/>
    <property type="evidence" value="ECO:0007669"/>
    <property type="project" value="TreeGrafter"/>
</dbReference>
<evidence type="ECO:0000313" key="8">
    <source>
        <dbReference type="EMBL" id="KAF6001899.1"/>
    </source>
</evidence>
<comment type="subcellular location">
    <subcellularLocation>
        <location evidence="7">Nucleus</location>
        <location evidence="7">Nuclear pore complex</location>
    </subcellularLocation>
    <subcellularLocation>
        <location evidence="7">Nucleus membrane</location>
    </subcellularLocation>
</comment>
<evidence type="ECO:0000256" key="4">
    <source>
        <dbReference type="ARBA" id="ARBA00023010"/>
    </source>
</evidence>
<organism evidence="8 9">
    <name type="scientific">Cyanidiococcus yangmingshanensis</name>
    <dbReference type="NCBI Taxonomy" id="2690220"/>
    <lineage>
        <taxon>Eukaryota</taxon>
        <taxon>Rhodophyta</taxon>
        <taxon>Bangiophyceae</taxon>
        <taxon>Cyanidiales</taxon>
        <taxon>Cyanidiaceae</taxon>
        <taxon>Cyanidiococcus</taxon>
    </lineage>
</organism>
<keyword evidence="5 7" id="KW-0906">Nuclear pore complex</keyword>
<dbReference type="GO" id="GO:0006606">
    <property type="term" value="P:protein import into nucleus"/>
    <property type="evidence" value="ECO:0007669"/>
    <property type="project" value="TreeGrafter"/>
</dbReference>
<evidence type="ECO:0000313" key="9">
    <source>
        <dbReference type="Proteomes" id="UP000530660"/>
    </source>
</evidence>
<comment type="function">
    <text evidence="7">Functions as a component of the nuclear pore complex (NPC).</text>
</comment>
<dbReference type="Pfam" id="PF04121">
    <property type="entry name" value="Nup84_Nup100"/>
    <property type="match status" value="1"/>
</dbReference>
<evidence type="ECO:0000256" key="3">
    <source>
        <dbReference type="ARBA" id="ARBA00022927"/>
    </source>
</evidence>
<evidence type="ECO:0000256" key="5">
    <source>
        <dbReference type="ARBA" id="ARBA00023132"/>
    </source>
</evidence>
<keyword evidence="4 7" id="KW-0811">Translocation</keyword>
<comment type="caution">
    <text evidence="8">The sequence shown here is derived from an EMBL/GenBank/DDBJ whole genome shotgun (WGS) entry which is preliminary data.</text>
</comment>
<accession>A0A7J7IGT8</accession>
<keyword evidence="1 7" id="KW-0813">Transport</keyword>
<comment type="similarity">
    <text evidence="7">Belongs to the nucleoporin Nup84/Nup107 family.</text>
</comment>
<sequence>MGLHDLYVSACKVCDDSARTPTGFDDVRGLLDELRTQRNLWLLIHILDQEKRTGYFSDHTVKSQKETSSEIRPAALDQLSRIFSDDGSGLLPKSIAGLPGVMVCRTMLEWLERAAALELDASIGDNSNAILELGSLWDPSYRWGLSLDHGLLFDIDAALRGDLQLVDEDAKADERLCRACFCLIRCGRLERASELLRDAGQYWRAALILAGRSATLASSDGARGSHWLLWRFLAREISRYDGLNFWEKAILCLLSGGPLPQHLTDSPLLEDRLWAQFWGLLDAYLENRTLCHFRDSADRSIYLPDGLLLEMGECADAQTQCPIDIPEKRIMEVFECCLAGLHPKDNRQPMCILPLLFGGYPRNHGEILRVLSNHMKENLENHPNMSDGSSVSYDNDDYPQLLLSFAVHLHWYLRTQQSSQSLEEGSSTGDSLLTSYILLLRNRVQDRKLLYDLVAHYIGCLSNREMRIRTCVEFAYASPPSDLGTIVSAVTKVSETIGELDLLKDIAVEFWHFTWSTAQRRMTLRLGEFSEQDLSRIEGCLSLLKEHRSGSGEIYAACCREAVRRLYLDNLAEYARTIVLFERNSDQPCTELTQESEWRCWCSYFDVERKYMDWCDYVYDRGSKLRPQKPDGLGVAELEAHASALRKWLEGLDTLASSTILSCLNFLNEVRNFIQERELEPNSSEEALCVRLWCTRVFAYVHEMIEHQPACKAVLDLVDVFADLATFMESHILSSLVRDLSDTWTQSKTLKTMSTSSRNTIAKRVVLMSERYVQCYLRIINRLRMS</sequence>
<dbReference type="EMBL" id="VWRR01000012">
    <property type="protein sequence ID" value="KAF6001899.1"/>
    <property type="molecule type" value="Genomic_DNA"/>
</dbReference>
<name>A0A7J7IGT8_9RHOD</name>
<dbReference type="GO" id="GO:0031080">
    <property type="term" value="C:nuclear pore outer ring"/>
    <property type="evidence" value="ECO:0007669"/>
    <property type="project" value="TreeGrafter"/>
</dbReference>
<dbReference type="GO" id="GO:0017056">
    <property type="term" value="F:structural constituent of nuclear pore"/>
    <property type="evidence" value="ECO:0007669"/>
    <property type="project" value="UniProtKB-UniRule"/>
</dbReference>
<evidence type="ECO:0000256" key="7">
    <source>
        <dbReference type="RuleBase" id="RU365072"/>
    </source>
</evidence>